<evidence type="ECO:0000256" key="5">
    <source>
        <dbReference type="PROSITE-ProRule" id="PRU00302"/>
    </source>
</evidence>
<dbReference type="SUPFAM" id="SSF57414">
    <property type="entry name" value="Hairpin loop containing domain-like"/>
    <property type="match status" value="1"/>
</dbReference>
<keyword evidence="1" id="KW-0732">Signal</keyword>
<evidence type="ECO:0000259" key="6">
    <source>
        <dbReference type="PROSITE" id="PS50287"/>
    </source>
</evidence>
<dbReference type="SMART" id="SM00202">
    <property type="entry name" value="SR"/>
    <property type="match status" value="1"/>
</dbReference>
<dbReference type="AlphaFoldDB" id="A0A8B8AWG3"/>
<keyword evidence="2" id="KW-0677">Repeat</keyword>
<comment type="caution">
    <text evidence="4">Lacks conserved residue(s) required for the propagation of feature annotation.</text>
</comment>
<feature type="domain" description="SRCR" evidence="6">
    <location>
        <begin position="198"/>
        <end position="298"/>
    </location>
</feature>
<feature type="domain" description="Sushi" evidence="7">
    <location>
        <begin position="137"/>
        <end position="195"/>
    </location>
</feature>
<dbReference type="KEGG" id="cvn:111105542"/>
<evidence type="ECO:0000256" key="1">
    <source>
        <dbReference type="ARBA" id="ARBA00022729"/>
    </source>
</evidence>
<dbReference type="InterPro" id="IPR036772">
    <property type="entry name" value="SRCR-like_dom_sf"/>
</dbReference>
<dbReference type="Proteomes" id="UP000694844">
    <property type="component" value="Chromosome 7"/>
</dbReference>
<evidence type="ECO:0000256" key="4">
    <source>
        <dbReference type="PROSITE-ProRule" id="PRU00196"/>
    </source>
</evidence>
<evidence type="ECO:0000256" key="3">
    <source>
        <dbReference type="ARBA" id="ARBA00023157"/>
    </source>
</evidence>
<dbReference type="FunFam" id="3.10.250.10:FF:000001">
    <property type="entry name" value="Lysyl oxidase 4 isoform X1"/>
    <property type="match status" value="1"/>
</dbReference>
<evidence type="ECO:0000259" key="7">
    <source>
        <dbReference type="PROSITE" id="PS50923"/>
    </source>
</evidence>
<dbReference type="Pfam" id="PF00084">
    <property type="entry name" value="Sushi"/>
    <property type="match status" value="1"/>
</dbReference>
<feature type="domain" description="Apple" evidence="8">
    <location>
        <begin position="26"/>
        <end position="104"/>
    </location>
</feature>
<dbReference type="InterPro" id="IPR000436">
    <property type="entry name" value="Sushi_SCR_CCP_dom"/>
</dbReference>
<dbReference type="InterPro" id="IPR001190">
    <property type="entry name" value="SRCR"/>
</dbReference>
<evidence type="ECO:0000259" key="8">
    <source>
        <dbReference type="PROSITE" id="PS50948"/>
    </source>
</evidence>
<dbReference type="Gene3D" id="3.10.250.10">
    <property type="entry name" value="SRCR-like domain"/>
    <property type="match status" value="1"/>
</dbReference>
<accession>A0A8B8AWG3</accession>
<evidence type="ECO:0000313" key="9">
    <source>
        <dbReference type="Proteomes" id="UP000694844"/>
    </source>
</evidence>
<dbReference type="Pfam" id="PF00530">
    <property type="entry name" value="SRCR"/>
    <property type="match status" value="1"/>
</dbReference>
<dbReference type="GeneID" id="111105542"/>
<sequence>MLLHATESLYVLIMFLYTFVKNTNICLKASWDNYTDGKKLPEFPIKHFEKIGMESCYRECQAHGNCFSVNFNRKEFMCQLINAKESQLKPLFDDENFIYMEITDTVSARGKTCGDEVCNKYSTCIRTSSEKMKCIATDCAEPYPLLDNGTISARTYAPISATYGCNSGFTGVGSGNTITCRPGGKWSALSYRCEYYDIRLGTSGSNASDGLLYVFMNGEWGTVCNDYFGMVEANVACMTLGFTRAIAWNGSAVLGNGTGTAILMDDVHCSGYEESFFHCNYTADHNCRHHEDVGVLCE</sequence>
<dbReference type="InterPro" id="IPR003609">
    <property type="entry name" value="Pan_app"/>
</dbReference>
<dbReference type="PRINTS" id="PR00258">
    <property type="entry name" value="SPERACTRCPTR"/>
</dbReference>
<dbReference type="Gene3D" id="2.10.70.10">
    <property type="entry name" value="Complement Module, domain 1"/>
    <property type="match status" value="1"/>
</dbReference>
<keyword evidence="5" id="KW-0768">Sushi</keyword>
<dbReference type="RefSeq" id="XP_022295592.1">
    <property type="nucleotide sequence ID" value="XM_022439884.1"/>
</dbReference>
<dbReference type="GO" id="GO:0016020">
    <property type="term" value="C:membrane"/>
    <property type="evidence" value="ECO:0007669"/>
    <property type="project" value="InterPro"/>
</dbReference>
<feature type="disulfide bond" evidence="4">
    <location>
        <begin position="269"/>
        <end position="279"/>
    </location>
</feature>
<dbReference type="SUPFAM" id="SSF57535">
    <property type="entry name" value="Complement control module/SCR domain"/>
    <property type="match status" value="1"/>
</dbReference>
<keyword evidence="3 4" id="KW-1015">Disulfide bond</keyword>
<evidence type="ECO:0000313" key="10">
    <source>
        <dbReference type="RefSeq" id="XP_022295592.1"/>
    </source>
</evidence>
<dbReference type="SUPFAM" id="SSF56487">
    <property type="entry name" value="SRCR-like"/>
    <property type="match status" value="1"/>
</dbReference>
<dbReference type="InterPro" id="IPR035976">
    <property type="entry name" value="Sushi/SCR/CCP_sf"/>
</dbReference>
<keyword evidence="9" id="KW-1185">Reference proteome</keyword>
<gene>
    <name evidence="10" type="primary">LOC111105542</name>
</gene>
<dbReference type="CDD" id="cd00033">
    <property type="entry name" value="CCP"/>
    <property type="match status" value="1"/>
</dbReference>
<dbReference type="OrthoDB" id="422749at2759"/>
<dbReference type="PROSITE" id="PS50287">
    <property type="entry name" value="SRCR_2"/>
    <property type="match status" value="1"/>
</dbReference>
<dbReference type="Pfam" id="PF00024">
    <property type="entry name" value="PAN_1"/>
    <property type="match status" value="1"/>
</dbReference>
<protein>
    <submittedName>
        <fullName evidence="10">Deleted in malignant brain tumors 1 protein-like</fullName>
    </submittedName>
</protein>
<name>A0A8B8AWG3_CRAVI</name>
<evidence type="ECO:0000256" key="2">
    <source>
        <dbReference type="ARBA" id="ARBA00022737"/>
    </source>
</evidence>
<proteinExistence type="predicted"/>
<dbReference type="PROSITE" id="PS50923">
    <property type="entry name" value="SUSHI"/>
    <property type="match status" value="1"/>
</dbReference>
<organism evidence="9 10">
    <name type="scientific">Crassostrea virginica</name>
    <name type="common">Eastern oyster</name>
    <dbReference type="NCBI Taxonomy" id="6565"/>
    <lineage>
        <taxon>Eukaryota</taxon>
        <taxon>Metazoa</taxon>
        <taxon>Spiralia</taxon>
        <taxon>Lophotrochozoa</taxon>
        <taxon>Mollusca</taxon>
        <taxon>Bivalvia</taxon>
        <taxon>Autobranchia</taxon>
        <taxon>Pteriomorphia</taxon>
        <taxon>Ostreida</taxon>
        <taxon>Ostreoidea</taxon>
        <taxon>Ostreidae</taxon>
        <taxon>Crassostrea</taxon>
    </lineage>
</organism>
<dbReference type="Gene3D" id="3.50.4.10">
    <property type="entry name" value="Hepatocyte Growth Factor"/>
    <property type="match status" value="1"/>
</dbReference>
<dbReference type="PROSITE" id="PS50948">
    <property type="entry name" value="PAN"/>
    <property type="match status" value="1"/>
</dbReference>
<dbReference type="PANTHER" id="PTHR19331">
    <property type="entry name" value="SCAVENGER RECEPTOR DOMAIN-CONTAINING"/>
    <property type="match status" value="1"/>
</dbReference>
<dbReference type="SMART" id="SM00032">
    <property type="entry name" value="CCP"/>
    <property type="match status" value="1"/>
</dbReference>
<reference evidence="10" key="1">
    <citation type="submission" date="2025-08" db="UniProtKB">
        <authorList>
            <consortium name="RefSeq"/>
        </authorList>
    </citation>
    <scope>IDENTIFICATION</scope>
    <source>
        <tissue evidence="10">Whole sample</tissue>
    </source>
</reference>